<evidence type="ECO:0000256" key="1">
    <source>
        <dbReference type="ARBA" id="ARBA00008805"/>
    </source>
</evidence>
<dbReference type="EMBL" id="VIBQ01000075">
    <property type="protein sequence ID" value="KAB8621921.1"/>
    <property type="molecule type" value="Genomic_DNA"/>
</dbReference>
<dbReference type="AlphaFoldDB" id="A0A5N6L3Q8"/>
<organism evidence="9 10">
    <name type="scientific">Carpinus fangiana</name>
    <dbReference type="NCBI Taxonomy" id="176857"/>
    <lineage>
        <taxon>Eukaryota</taxon>
        <taxon>Viridiplantae</taxon>
        <taxon>Streptophyta</taxon>
        <taxon>Embryophyta</taxon>
        <taxon>Tracheophyta</taxon>
        <taxon>Spermatophyta</taxon>
        <taxon>Magnoliopsida</taxon>
        <taxon>eudicotyledons</taxon>
        <taxon>Gunneridae</taxon>
        <taxon>Pentapetalae</taxon>
        <taxon>rosids</taxon>
        <taxon>fabids</taxon>
        <taxon>Fagales</taxon>
        <taxon>Betulaceae</taxon>
        <taxon>Carpinus</taxon>
    </lineage>
</organism>
<dbReference type="PANTHER" id="PTHR10534:SF2">
    <property type="entry name" value="PYRIDOXAL KINASE"/>
    <property type="match status" value="1"/>
</dbReference>
<proteinExistence type="inferred from homology"/>
<dbReference type="GO" id="GO:0008478">
    <property type="term" value="F:pyridoxal kinase activity"/>
    <property type="evidence" value="ECO:0007669"/>
    <property type="project" value="UniProtKB-EC"/>
</dbReference>
<dbReference type="GO" id="GO:0009443">
    <property type="term" value="P:pyridoxal 5'-phosphate salvage"/>
    <property type="evidence" value="ECO:0007669"/>
    <property type="project" value="InterPro"/>
</dbReference>
<dbReference type="Pfam" id="PF08543">
    <property type="entry name" value="Phos_pyr_kin"/>
    <property type="match status" value="1"/>
</dbReference>
<dbReference type="Proteomes" id="UP000327013">
    <property type="component" value="Unassembled WGS sequence"/>
</dbReference>
<dbReference type="GO" id="GO:0005829">
    <property type="term" value="C:cytosol"/>
    <property type="evidence" value="ECO:0007669"/>
    <property type="project" value="TreeGrafter"/>
</dbReference>
<keyword evidence="3" id="KW-0808">Transferase</keyword>
<comment type="similarity">
    <text evidence="1">Belongs to the pyridoxine kinase family.</text>
</comment>
<dbReference type="PANTHER" id="PTHR10534">
    <property type="entry name" value="PYRIDOXAL KINASE"/>
    <property type="match status" value="1"/>
</dbReference>
<feature type="region of interest" description="Disordered" evidence="7">
    <location>
        <begin position="278"/>
        <end position="300"/>
    </location>
</feature>
<dbReference type="InterPro" id="IPR004625">
    <property type="entry name" value="PyrdxlKinase"/>
</dbReference>
<evidence type="ECO:0000313" key="9">
    <source>
        <dbReference type="EMBL" id="KAB8621921.1"/>
    </source>
</evidence>
<accession>A0A5N6L3Q8</accession>
<keyword evidence="6" id="KW-0067">ATP-binding</keyword>
<keyword evidence="4" id="KW-0547">Nucleotide-binding</keyword>
<evidence type="ECO:0000256" key="3">
    <source>
        <dbReference type="ARBA" id="ARBA00022679"/>
    </source>
</evidence>
<comment type="caution">
    <text evidence="9">The sequence shown here is derived from an EMBL/GenBank/DDBJ whole genome shotgun (WGS) entry which is preliminary data.</text>
</comment>
<dbReference type="OrthoDB" id="2104723at2759"/>
<dbReference type="SUPFAM" id="SSF53613">
    <property type="entry name" value="Ribokinase-like"/>
    <property type="match status" value="1"/>
</dbReference>
<keyword evidence="5" id="KW-0418">Kinase</keyword>
<evidence type="ECO:0000256" key="6">
    <source>
        <dbReference type="ARBA" id="ARBA00022840"/>
    </source>
</evidence>
<dbReference type="CDD" id="cd01173">
    <property type="entry name" value="pyridoxal_pyridoxamine_kinase"/>
    <property type="match status" value="1"/>
</dbReference>
<keyword evidence="10" id="KW-1185">Reference proteome</keyword>
<feature type="domain" description="Pyridoxamine kinase/Phosphomethylpyrimidine kinase" evidence="8">
    <location>
        <begin position="91"/>
        <end position="168"/>
    </location>
</feature>
<evidence type="ECO:0000256" key="2">
    <source>
        <dbReference type="ARBA" id="ARBA00012104"/>
    </source>
</evidence>
<dbReference type="InterPro" id="IPR013749">
    <property type="entry name" value="PM/HMP-P_kinase-1"/>
</dbReference>
<dbReference type="EC" id="2.7.1.35" evidence="2"/>
<sequence>MATFVLQALGCDVSAINTVNFSNHTAYKQFKGRRTPAEEIQEIYNGLKEADLNHFDVMLSGYAASKHAVETIGGIGRDQRLKSSTRPGSFFWILDPVMGDQGRLYVSEDIVPAYRTLIRDADLILPNSFEASQLAEIEVTDMASLVAAITKIHKQYQVPHIIVTSLNLSPRTGRRFSNADKIAVVGSSCCSDYSPRLFSVTVPSLPIFFSGTGDMFASLMLVRLREAVTSINADMLTKKSWQSPDDVPATSLPLAKATEKVLASMQTILEKTVAARDADLADETSTNGESEEDARRMHLRRTRASEVRVVECVQDLQHPDMQQPGVSKAEMVQIDA</sequence>
<dbReference type="Gene3D" id="3.40.1190.20">
    <property type="match status" value="1"/>
</dbReference>
<evidence type="ECO:0000259" key="8">
    <source>
        <dbReference type="Pfam" id="PF08543"/>
    </source>
</evidence>
<protein>
    <recommendedName>
        <fullName evidence="2">pyridoxal kinase</fullName>
        <ecNumber evidence="2">2.7.1.35</ecNumber>
    </recommendedName>
</protein>
<name>A0A5N6L3Q8_9ROSI</name>
<evidence type="ECO:0000313" key="10">
    <source>
        <dbReference type="Proteomes" id="UP000327013"/>
    </source>
</evidence>
<dbReference type="GO" id="GO:0005524">
    <property type="term" value="F:ATP binding"/>
    <property type="evidence" value="ECO:0007669"/>
    <property type="project" value="UniProtKB-KW"/>
</dbReference>
<dbReference type="InterPro" id="IPR029056">
    <property type="entry name" value="Ribokinase-like"/>
</dbReference>
<reference evidence="9 10" key="1">
    <citation type="submission" date="2019-06" db="EMBL/GenBank/DDBJ databases">
        <title>A chromosomal-level reference genome of Carpinus fangiana (Coryloideae, Betulaceae).</title>
        <authorList>
            <person name="Yang X."/>
            <person name="Wang Z."/>
            <person name="Zhang L."/>
            <person name="Hao G."/>
            <person name="Liu J."/>
            <person name="Yang Y."/>
        </authorList>
    </citation>
    <scope>NUCLEOTIDE SEQUENCE [LARGE SCALE GENOMIC DNA]</scope>
    <source>
        <strain evidence="9">Cfa_2016G</strain>
        <tissue evidence="9">Leaf</tissue>
    </source>
</reference>
<evidence type="ECO:0000256" key="4">
    <source>
        <dbReference type="ARBA" id="ARBA00022741"/>
    </source>
</evidence>
<evidence type="ECO:0000256" key="5">
    <source>
        <dbReference type="ARBA" id="ARBA00022777"/>
    </source>
</evidence>
<evidence type="ECO:0000256" key="7">
    <source>
        <dbReference type="SAM" id="MobiDB-lite"/>
    </source>
</evidence>
<gene>
    <name evidence="9" type="ORF">FH972_026030</name>
</gene>